<evidence type="ECO:0000256" key="5">
    <source>
        <dbReference type="SAM" id="MobiDB-lite"/>
    </source>
</evidence>
<feature type="region of interest" description="Disordered" evidence="5">
    <location>
        <begin position="28"/>
        <end position="58"/>
    </location>
</feature>
<evidence type="ECO:0000256" key="3">
    <source>
        <dbReference type="ARBA" id="ARBA00022837"/>
    </source>
</evidence>
<evidence type="ECO:0000313" key="6">
    <source>
        <dbReference type="EMBL" id="CAH3121773.1"/>
    </source>
</evidence>
<protein>
    <recommendedName>
        <fullName evidence="8">Dystrophin</fullName>
    </recommendedName>
</protein>
<name>A0AAU9WQA2_9CNID</name>
<gene>
    <name evidence="6" type="ORF">PMEA_00008805</name>
</gene>
<proteinExistence type="predicted"/>
<keyword evidence="7" id="KW-1185">Reference proteome</keyword>
<sequence>MALDAVEKEDLEAELLKLEEENRDLQEEYERLKSIRDQSSLPPDGEASPGGPQNRDSELLAEAKLLRQHKGRLEARMQVLEDHNRQLEAQLQRLRQLLDQPGQDKQSGAQSSERTTPSSSISSLGDGPYSPVKSGRSGKSRGNDSDSESEPGGTNSGPVKNGFAGKGSEDPALKEVMSQISSSFPPDQKSE</sequence>
<comment type="subcellular location">
    <subcellularLocation>
        <location evidence="1">Cytoplasm</location>
    </subcellularLocation>
</comment>
<evidence type="ECO:0008006" key="8">
    <source>
        <dbReference type="Google" id="ProtNLM"/>
    </source>
</evidence>
<dbReference type="GO" id="GO:0045202">
    <property type="term" value="C:synapse"/>
    <property type="evidence" value="ECO:0007669"/>
    <property type="project" value="GOC"/>
</dbReference>
<feature type="compositionally biased region" description="Low complexity" evidence="5">
    <location>
        <begin position="91"/>
        <end position="100"/>
    </location>
</feature>
<dbReference type="InterPro" id="IPR050774">
    <property type="entry name" value="KCMF1/Dystrophin"/>
</dbReference>
<feature type="region of interest" description="Disordered" evidence="5">
    <location>
        <begin position="91"/>
        <end position="191"/>
    </location>
</feature>
<evidence type="ECO:0000256" key="2">
    <source>
        <dbReference type="ARBA" id="ARBA00022490"/>
    </source>
</evidence>
<dbReference type="AlphaFoldDB" id="A0AAU9WQA2"/>
<dbReference type="GO" id="GO:0005886">
    <property type="term" value="C:plasma membrane"/>
    <property type="evidence" value="ECO:0007669"/>
    <property type="project" value="TreeGrafter"/>
</dbReference>
<accession>A0AAU9WQA2</accession>
<evidence type="ECO:0000256" key="1">
    <source>
        <dbReference type="ARBA" id="ARBA00004496"/>
    </source>
</evidence>
<evidence type="ECO:0000256" key="4">
    <source>
        <dbReference type="ARBA" id="ARBA00023212"/>
    </source>
</evidence>
<dbReference type="EMBL" id="CALNXJ010000018">
    <property type="protein sequence ID" value="CAH3121773.1"/>
    <property type="molecule type" value="Genomic_DNA"/>
</dbReference>
<dbReference type="Proteomes" id="UP001159428">
    <property type="component" value="Unassembled WGS sequence"/>
</dbReference>
<organism evidence="6 7">
    <name type="scientific">Pocillopora meandrina</name>
    <dbReference type="NCBI Taxonomy" id="46732"/>
    <lineage>
        <taxon>Eukaryota</taxon>
        <taxon>Metazoa</taxon>
        <taxon>Cnidaria</taxon>
        <taxon>Anthozoa</taxon>
        <taxon>Hexacorallia</taxon>
        <taxon>Scleractinia</taxon>
        <taxon>Astrocoeniina</taxon>
        <taxon>Pocilloporidae</taxon>
        <taxon>Pocillopora</taxon>
    </lineage>
</organism>
<keyword evidence="2" id="KW-0963">Cytoplasm</keyword>
<dbReference type="GO" id="GO:0099536">
    <property type="term" value="P:synaptic signaling"/>
    <property type="evidence" value="ECO:0007669"/>
    <property type="project" value="TreeGrafter"/>
</dbReference>
<comment type="caution">
    <text evidence="6">The sequence shown here is derived from an EMBL/GenBank/DDBJ whole genome shotgun (WGS) entry which is preliminary data.</text>
</comment>
<dbReference type="PANTHER" id="PTHR12268:SF14">
    <property type="entry name" value="DYSTROPHIN-1"/>
    <property type="match status" value="1"/>
</dbReference>
<keyword evidence="4" id="KW-0206">Cytoskeleton</keyword>
<dbReference type="CDD" id="cd14686">
    <property type="entry name" value="bZIP"/>
    <property type="match status" value="1"/>
</dbReference>
<keyword evidence="3" id="KW-0106">Calcium</keyword>
<dbReference type="PANTHER" id="PTHR12268">
    <property type="entry name" value="E3 UBIQUITIN-PROTEIN LIGASE KCMF1"/>
    <property type="match status" value="1"/>
</dbReference>
<reference evidence="6 7" key="1">
    <citation type="submission" date="2022-05" db="EMBL/GenBank/DDBJ databases">
        <authorList>
            <consortium name="Genoscope - CEA"/>
            <person name="William W."/>
        </authorList>
    </citation>
    <scope>NUCLEOTIDE SEQUENCE [LARGE SCALE GENOMIC DNA]</scope>
</reference>
<evidence type="ECO:0000313" key="7">
    <source>
        <dbReference type="Proteomes" id="UP001159428"/>
    </source>
</evidence>
<feature type="compositionally biased region" description="Low complexity" evidence="5">
    <location>
        <begin position="111"/>
        <end position="123"/>
    </location>
</feature>